<keyword evidence="12" id="KW-1185">Reference proteome</keyword>
<dbReference type="CDD" id="cd07302">
    <property type="entry name" value="CHD"/>
    <property type="match status" value="1"/>
</dbReference>
<keyword evidence="4 8" id="KW-1133">Transmembrane helix</keyword>
<evidence type="ECO:0000256" key="6">
    <source>
        <dbReference type="ARBA" id="ARBA00023239"/>
    </source>
</evidence>
<keyword evidence="3" id="KW-0547">Nucleotide-binding</keyword>
<keyword evidence="11" id="KW-0675">Receptor</keyword>
<dbReference type="InterPro" id="IPR003607">
    <property type="entry name" value="HD/PDEase_dom"/>
</dbReference>
<dbReference type="GO" id="GO:0004383">
    <property type="term" value="F:guanylate cyclase activity"/>
    <property type="evidence" value="ECO:0007669"/>
    <property type="project" value="TreeGrafter"/>
</dbReference>
<dbReference type="EMBL" id="CAICTM010000006">
    <property type="protein sequence ID" value="CAB9496580.1"/>
    <property type="molecule type" value="Genomic_DNA"/>
</dbReference>
<dbReference type="GO" id="GO:0004114">
    <property type="term" value="F:3',5'-cyclic-nucleotide phosphodiesterase activity"/>
    <property type="evidence" value="ECO:0007669"/>
    <property type="project" value="InterPro"/>
</dbReference>
<evidence type="ECO:0000256" key="5">
    <source>
        <dbReference type="ARBA" id="ARBA00023136"/>
    </source>
</evidence>
<dbReference type="InterPro" id="IPR036971">
    <property type="entry name" value="PDEase_catalytic_dom_sf"/>
</dbReference>
<organism evidence="11 12">
    <name type="scientific">Seminavis robusta</name>
    <dbReference type="NCBI Taxonomy" id="568900"/>
    <lineage>
        <taxon>Eukaryota</taxon>
        <taxon>Sar</taxon>
        <taxon>Stramenopiles</taxon>
        <taxon>Ochrophyta</taxon>
        <taxon>Bacillariophyta</taxon>
        <taxon>Bacillariophyceae</taxon>
        <taxon>Bacillariophycidae</taxon>
        <taxon>Naviculales</taxon>
        <taxon>Naviculaceae</taxon>
        <taxon>Seminavis</taxon>
    </lineage>
</organism>
<dbReference type="PROSITE" id="PS51845">
    <property type="entry name" value="PDEASE_I_2"/>
    <property type="match status" value="1"/>
</dbReference>
<comment type="caution">
    <text evidence="11">The sequence shown here is derived from an EMBL/GenBank/DDBJ whole genome shotgun (WGS) entry which is preliminary data.</text>
</comment>
<evidence type="ECO:0000313" key="12">
    <source>
        <dbReference type="Proteomes" id="UP001153069"/>
    </source>
</evidence>
<reference evidence="11" key="1">
    <citation type="submission" date="2020-06" db="EMBL/GenBank/DDBJ databases">
        <authorList>
            <consortium name="Plant Systems Biology data submission"/>
        </authorList>
    </citation>
    <scope>NUCLEOTIDE SEQUENCE</scope>
    <source>
        <strain evidence="11">D6</strain>
    </source>
</reference>
<comment type="subcellular location">
    <subcellularLocation>
        <location evidence="1">Membrane</location>
    </subcellularLocation>
</comment>
<keyword evidence="6" id="KW-0456">Lyase</keyword>
<evidence type="ECO:0000256" key="8">
    <source>
        <dbReference type="SAM" id="Phobius"/>
    </source>
</evidence>
<dbReference type="Gene3D" id="3.30.70.1230">
    <property type="entry name" value="Nucleotide cyclase"/>
    <property type="match status" value="1"/>
</dbReference>
<dbReference type="AlphaFoldDB" id="A0A9N8D9T8"/>
<dbReference type="GO" id="GO:0035556">
    <property type="term" value="P:intracellular signal transduction"/>
    <property type="evidence" value="ECO:0007669"/>
    <property type="project" value="InterPro"/>
</dbReference>
<dbReference type="InterPro" id="IPR001054">
    <property type="entry name" value="A/G_cyclase"/>
</dbReference>
<dbReference type="OrthoDB" id="432756at2759"/>
<dbReference type="InterPro" id="IPR050401">
    <property type="entry name" value="Cyclic_nucleotide_synthase"/>
</dbReference>
<dbReference type="PROSITE" id="PS50125">
    <property type="entry name" value="GUANYLATE_CYCLASE_2"/>
    <property type="match status" value="1"/>
</dbReference>
<dbReference type="SMART" id="SM00044">
    <property type="entry name" value="CYCc"/>
    <property type="match status" value="1"/>
</dbReference>
<evidence type="ECO:0000256" key="3">
    <source>
        <dbReference type="ARBA" id="ARBA00022741"/>
    </source>
</evidence>
<gene>
    <name evidence="11" type="ORF">SEMRO_6_G005510.1</name>
</gene>
<feature type="compositionally biased region" description="Acidic residues" evidence="7">
    <location>
        <begin position="7"/>
        <end position="18"/>
    </location>
</feature>
<feature type="compositionally biased region" description="Basic and acidic residues" evidence="7">
    <location>
        <begin position="22"/>
        <end position="39"/>
    </location>
</feature>
<dbReference type="SUPFAM" id="SSF55073">
    <property type="entry name" value="Nucleotide cyclase"/>
    <property type="match status" value="1"/>
</dbReference>
<dbReference type="InterPro" id="IPR002073">
    <property type="entry name" value="PDEase_catalytic_dom"/>
</dbReference>
<keyword evidence="5 8" id="KW-0472">Membrane</keyword>
<dbReference type="GO" id="GO:0004016">
    <property type="term" value="F:adenylate cyclase activity"/>
    <property type="evidence" value="ECO:0007669"/>
    <property type="project" value="TreeGrafter"/>
</dbReference>
<keyword evidence="2 8" id="KW-0812">Transmembrane</keyword>
<dbReference type="Pfam" id="PF00211">
    <property type="entry name" value="Guanylate_cyc"/>
    <property type="match status" value="1"/>
</dbReference>
<dbReference type="SUPFAM" id="SSF109604">
    <property type="entry name" value="HD-domain/PDEase-like"/>
    <property type="match status" value="1"/>
</dbReference>
<dbReference type="GO" id="GO:0005886">
    <property type="term" value="C:plasma membrane"/>
    <property type="evidence" value="ECO:0007669"/>
    <property type="project" value="TreeGrafter"/>
</dbReference>
<evidence type="ECO:0000259" key="10">
    <source>
        <dbReference type="PROSITE" id="PS51845"/>
    </source>
</evidence>
<name>A0A9N8D9T8_9STRA</name>
<sequence length="1157" mass="130097">MSSTSLGDDDSTSCDGDTESGQPREEFHHEDENEKKLREELTKRETKVVWRLRVVVILVLMATPALVCTLVYMITRGGESEEFKSQYEGASRKVLTSWAGILHEMRAVSGLGVASISHATDTESKWPFVTLTNFQQRAGNARQLSGALMVSIAPRVTFNQVEEWDDFVQGKDSYWIDEGLAFQEELGLNGFEYGPNIEKSHVTDRKVDLMHSFDESGAAVLESSFSEYYLPVWMTSPVLRTGLVNENQLSRTNFSVPQTEIASIVLDEEYAVIGGFTAASPGSIRSPSKRTALFATLRSIVEGKEVEYLGDPMANVYMPVFDSFNTTTRKAVAMMTAIVHWRSYFRNILPDNVNGIDVVLDNSCDGFFTYQIHGDEAFVVGVGDHHNPKFDEWRRDGFIDGSILHDGTASGLKLHKDGCQYSIHLYPSQAFYDKYNTDTPLAITCSIAAVFLFTIAMFLLYDRIVERRQQVVLAKATQSTAIVSSLFPKSVRDRLIEADPATSVGNKTTRLKGFLDGATTHGQNDEKPIADLFPDCTVFFADIAGFTAWSSTREPSQVFILLQAVYQSFDVLAKRRNVFKVETIGDSYMACTGIPEPQENHAAIMVKFAWDCMIKMSEVTKELESQLGPDTGSLEMRFGLHSGPVTAGVLRGDRARFQLFGDTVNYASRMESTGCRAKIQVSQATASILKQSGKEHWLQPRDDAVKAKGLGCLNTFWANPTNRRGSSSILSSSIFGGDSVQTPKKEIVQPVNKRLVDWMVDLLKDNLQKLVHTRNQRGEMTSSSEDVRWFNPGAGETCLDEVKECIGMPKYNAKTAVTMSGYKDCTIDPAVVENLRDYVTRIASLYQAKNCFHNFEHACHVTLSVSKLLKRVVSPDLKDHELKKLKKSSDLASHLHDYTHGIASDALTCFAICFAALTHDVDHRGVSNTQLAKEEPDMASKYANKSIAEQHSVDLAWIVLMDGRFLALRRCLFPTQGDLLRFRQLVVNVVLATDIFDKELGDLRKSRWERAFSGEVKARDQSKISDLRATIVIEYIIQASDVCHTMQHWHVYRKWNERLFQEMYQAYTEGRMGKDPSTFWYMGEIGFFDNYIIPLAKRLKECGVFGVSGDEYLTYAIQNRNEWKERGEEIVKELVAQVKGDSNRDSLKKSQNSRRWL</sequence>
<dbReference type="GO" id="GO:0007168">
    <property type="term" value="P:receptor guanylyl cyclase signaling pathway"/>
    <property type="evidence" value="ECO:0007669"/>
    <property type="project" value="TreeGrafter"/>
</dbReference>
<dbReference type="Gene3D" id="1.10.1300.10">
    <property type="entry name" value="3'5'-cyclic nucleotide phosphodiesterase, catalytic domain"/>
    <property type="match status" value="1"/>
</dbReference>
<evidence type="ECO:0000256" key="4">
    <source>
        <dbReference type="ARBA" id="ARBA00022989"/>
    </source>
</evidence>
<evidence type="ECO:0000256" key="1">
    <source>
        <dbReference type="ARBA" id="ARBA00004370"/>
    </source>
</evidence>
<feature type="domain" description="PDEase" evidence="10">
    <location>
        <begin position="763"/>
        <end position="995"/>
    </location>
</feature>
<feature type="transmembrane region" description="Helical" evidence="8">
    <location>
        <begin position="52"/>
        <end position="74"/>
    </location>
</feature>
<dbReference type="InterPro" id="IPR029787">
    <property type="entry name" value="Nucleotide_cyclase"/>
</dbReference>
<evidence type="ECO:0000256" key="7">
    <source>
        <dbReference type="SAM" id="MobiDB-lite"/>
    </source>
</evidence>
<dbReference type="Proteomes" id="UP001153069">
    <property type="component" value="Unassembled WGS sequence"/>
</dbReference>
<evidence type="ECO:0000259" key="9">
    <source>
        <dbReference type="PROSITE" id="PS50125"/>
    </source>
</evidence>
<protein>
    <submittedName>
        <fullName evidence="11">Receptor-type guanylate cyclase gcy</fullName>
    </submittedName>
</protein>
<accession>A0A9N8D9T8</accession>
<proteinExistence type="predicted"/>
<feature type="domain" description="Guanylate cyclase" evidence="9">
    <location>
        <begin position="537"/>
        <end position="671"/>
    </location>
</feature>
<evidence type="ECO:0000313" key="11">
    <source>
        <dbReference type="EMBL" id="CAB9496580.1"/>
    </source>
</evidence>
<dbReference type="SMART" id="SM00471">
    <property type="entry name" value="HDc"/>
    <property type="match status" value="1"/>
</dbReference>
<dbReference type="Pfam" id="PF00233">
    <property type="entry name" value="PDEase_I"/>
    <property type="match status" value="1"/>
</dbReference>
<evidence type="ECO:0000256" key="2">
    <source>
        <dbReference type="ARBA" id="ARBA00022692"/>
    </source>
</evidence>
<feature type="region of interest" description="Disordered" evidence="7">
    <location>
        <begin position="1"/>
        <end position="39"/>
    </location>
</feature>
<dbReference type="GO" id="GO:0001653">
    <property type="term" value="F:peptide receptor activity"/>
    <property type="evidence" value="ECO:0007669"/>
    <property type="project" value="TreeGrafter"/>
</dbReference>
<dbReference type="GO" id="GO:0000166">
    <property type="term" value="F:nucleotide binding"/>
    <property type="evidence" value="ECO:0007669"/>
    <property type="project" value="UniProtKB-KW"/>
</dbReference>
<dbReference type="PANTHER" id="PTHR11920">
    <property type="entry name" value="GUANYLYL CYCLASE"/>
    <property type="match status" value="1"/>
</dbReference>
<dbReference type="PANTHER" id="PTHR11920:SF335">
    <property type="entry name" value="GUANYLATE CYCLASE"/>
    <property type="match status" value="1"/>
</dbReference>